<organism evidence="1">
    <name type="scientific">Homalodisca liturata</name>
    <dbReference type="NCBI Taxonomy" id="320908"/>
    <lineage>
        <taxon>Eukaryota</taxon>
        <taxon>Metazoa</taxon>
        <taxon>Ecdysozoa</taxon>
        <taxon>Arthropoda</taxon>
        <taxon>Hexapoda</taxon>
        <taxon>Insecta</taxon>
        <taxon>Pterygota</taxon>
        <taxon>Neoptera</taxon>
        <taxon>Paraneoptera</taxon>
        <taxon>Hemiptera</taxon>
        <taxon>Auchenorrhyncha</taxon>
        <taxon>Membracoidea</taxon>
        <taxon>Cicadellidae</taxon>
        <taxon>Cicadellinae</taxon>
        <taxon>Proconiini</taxon>
        <taxon>Homalodisca</taxon>
    </lineage>
</organism>
<accession>A0A1B6IJ32</accession>
<dbReference type="AlphaFoldDB" id="A0A1B6IJ32"/>
<feature type="non-terminal residue" evidence="1">
    <location>
        <position position="1"/>
    </location>
</feature>
<name>A0A1B6IJ32_9HEMI</name>
<reference evidence="1" key="1">
    <citation type="submission" date="2015-11" db="EMBL/GenBank/DDBJ databases">
        <title>De novo transcriptome assembly of four potential Pierce s Disease insect vectors from Arizona vineyards.</title>
        <authorList>
            <person name="Tassone E.E."/>
        </authorList>
    </citation>
    <scope>NUCLEOTIDE SEQUENCE</scope>
</reference>
<evidence type="ECO:0000313" key="1">
    <source>
        <dbReference type="EMBL" id="JAS86925.1"/>
    </source>
</evidence>
<feature type="non-terminal residue" evidence="1">
    <location>
        <position position="119"/>
    </location>
</feature>
<proteinExistence type="predicted"/>
<protein>
    <submittedName>
        <fullName evidence="1">Uncharacterized protein</fullName>
    </submittedName>
</protein>
<sequence length="119" mass="13740">RNLFDITIRLCYTMANAIDTMTTGIATILELAMGRTANVKLCRDIVDTDGSPEIGDASASSFFYIWFRYQSLLMYRNGRDHKQKHTQEEKRFLVHFPLNWCKAVVVLRPAQFSLQLYNG</sequence>
<gene>
    <name evidence="1" type="ORF">g.4992</name>
</gene>
<dbReference type="EMBL" id="GECU01020781">
    <property type="protein sequence ID" value="JAS86925.1"/>
    <property type="molecule type" value="Transcribed_RNA"/>
</dbReference>